<dbReference type="SUPFAM" id="SSF47240">
    <property type="entry name" value="Ferritin-like"/>
    <property type="match status" value="1"/>
</dbReference>
<name>A0A1G8S9I9_9PSEU</name>
<dbReference type="InterPro" id="IPR003430">
    <property type="entry name" value="Phenol_Hydrox"/>
</dbReference>
<dbReference type="InterPro" id="IPR012348">
    <property type="entry name" value="RNR-like"/>
</dbReference>
<dbReference type="Gene3D" id="1.10.620.20">
    <property type="entry name" value="Ribonucleotide Reductase, subunit A"/>
    <property type="match status" value="1"/>
</dbReference>
<keyword evidence="2" id="KW-0560">Oxidoreductase</keyword>
<evidence type="ECO:0000256" key="5">
    <source>
        <dbReference type="SAM" id="MobiDB-lite"/>
    </source>
</evidence>
<evidence type="ECO:0000256" key="4">
    <source>
        <dbReference type="ARBA" id="ARBA00048941"/>
    </source>
</evidence>
<gene>
    <name evidence="6" type="ORF">SAMN04488074_101913</name>
</gene>
<organism evidence="6 7">
    <name type="scientific">Lentzea albidocapillata subsp. violacea</name>
    <dbReference type="NCBI Taxonomy" id="128104"/>
    <lineage>
        <taxon>Bacteria</taxon>
        <taxon>Bacillati</taxon>
        <taxon>Actinomycetota</taxon>
        <taxon>Actinomycetes</taxon>
        <taxon>Pseudonocardiales</taxon>
        <taxon>Pseudonocardiaceae</taxon>
        <taxon>Lentzea</taxon>
    </lineage>
</organism>
<dbReference type="Proteomes" id="UP000199682">
    <property type="component" value="Unassembled WGS sequence"/>
</dbReference>
<keyword evidence="3 6" id="KW-0503">Monooxygenase</keyword>
<protein>
    <recommendedName>
        <fullName evidence="1">propane 2-monooxygenase</fullName>
        <ecNumber evidence="1">1.14.13.227</ecNumber>
    </recommendedName>
</protein>
<accession>A0A1G8S9I9</accession>
<reference evidence="7" key="1">
    <citation type="submission" date="2016-10" db="EMBL/GenBank/DDBJ databases">
        <authorList>
            <person name="Varghese N."/>
            <person name="Submissions S."/>
        </authorList>
    </citation>
    <scope>NUCLEOTIDE SEQUENCE [LARGE SCALE GENOMIC DNA]</scope>
    <source>
        <strain evidence="7">DSM 44796</strain>
    </source>
</reference>
<dbReference type="EC" id="1.14.13.227" evidence="1"/>
<comment type="catalytic activity">
    <reaction evidence="4">
        <text>propane + NADH + O2 + H(+) = propan-2-ol + NAD(+) + H2O</text>
        <dbReference type="Rhea" id="RHEA:49992"/>
        <dbReference type="ChEBI" id="CHEBI:15377"/>
        <dbReference type="ChEBI" id="CHEBI:15378"/>
        <dbReference type="ChEBI" id="CHEBI:15379"/>
        <dbReference type="ChEBI" id="CHEBI:17824"/>
        <dbReference type="ChEBI" id="CHEBI:32879"/>
        <dbReference type="ChEBI" id="CHEBI:57540"/>
        <dbReference type="ChEBI" id="CHEBI:57945"/>
        <dbReference type="EC" id="1.14.13.227"/>
    </reaction>
</comment>
<dbReference type="EMBL" id="FNET01000001">
    <property type="protein sequence ID" value="SDJ25847.1"/>
    <property type="molecule type" value="Genomic_DNA"/>
</dbReference>
<sequence length="370" mass="41539">MSTPAKEKKHEAPASFPKPEFTGAEAGMQTFPSSTSRSYNYFKPRKMRATVYEDVTTDVQPDPERHLSQGWIYGFAASDGGYPLDWTALRSGNWHAFLDPNEEWEQTIYRNNANVVRQIELNLQNAKEAGAYAHWSPTWTRFVAENVGAWMHAEQGLGMHVFVTAQRSAPTNMINNAIAVNSVHRLRFAQDLALYNLDLSQSIEAFDGAAHRATWKDNPSWQGVRENVELLTAVDDWAEAVFATNVVFEPLVGVLFRSDFLMQIAARNGDYITPTLIGAGENDYARDLRYTRALFSLLTNDPEHGEHNKAVMQGWLDKWVPVSTHAAHELQPIWSQPADRAVTFADSCSAATADFRTLITELGLVMSKEQ</sequence>
<evidence type="ECO:0000313" key="6">
    <source>
        <dbReference type="EMBL" id="SDJ25847.1"/>
    </source>
</evidence>
<evidence type="ECO:0000256" key="1">
    <source>
        <dbReference type="ARBA" id="ARBA00012710"/>
    </source>
</evidence>
<dbReference type="InterPro" id="IPR009078">
    <property type="entry name" value="Ferritin-like_SF"/>
</dbReference>
<feature type="compositionally biased region" description="Basic and acidic residues" evidence="5">
    <location>
        <begin position="1"/>
        <end position="12"/>
    </location>
</feature>
<dbReference type="CDD" id="cd01058">
    <property type="entry name" value="AAMH_B"/>
    <property type="match status" value="1"/>
</dbReference>
<dbReference type="AlphaFoldDB" id="A0A1G8S9I9"/>
<dbReference type="GO" id="GO:0016709">
    <property type="term" value="F:oxidoreductase activity, acting on paired donors, with incorporation or reduction of molecular oxygen, NAD(P)H as one donor, and incorporation of one atom of oxygen"/>
    <property type="evidence" value="ECO:0007669"/>
    <property type="project" value="InterPro"/>
</dbReference>
<evidence type="ECO:0000313" key="7">
    <source>
        <dbReference type="Proteomes" id="UP000199682"/>
    </source>
</evidence>
<proteinExistence type="predicted"/>
<dbReference type="InterPro" id="IPR012078">
    <property type="entry name" value="MP_mOase_hydro"/>
</dbReference>
<feature type="region of interest" description="Disordered" evidence="5">
    <location>
        <begin position="1"/>
        <end position="36"/>
    </location>
</feature>
<evidence type="ECO:0000256" key="3">
    <source>
        <dbReference type="ARBA" id="ARBA00023033"/>
    </source>
</evidence>
<dbReference type="RefSeq" id="WP_090004296.1">
    <property type="nucleotide sequence ID" value="NZ_FNET01000001.1"/>
</dbReference>
<dbReference type="PIRSF" id="PIRSF000040">
    <property type="entry name" value="MMOH_comp"/>
    <property type="match status" value="1"/>
</dbReference>
<dbReference type="Pfam" id="PF02332">
    <property type="entry name" value="Phenol_Hydrox"/>
    <property type="match status" value="1"/>
</dbReference>
<evidence type="ECO:0000256" key="2">
    <source>
        <dbReference type="ARBA" id="ARBA00023002"/>
    </source>
</evidence>